<dbReference type="InterPro" id="IPR007393">
    <property type="entry name" value="YlxR_dom"/>
</dbReference>
<sequence>MAIGIGPGRGAWLHPDSDCAAATDDGRLGRALRTTIPAGRVPELLEHWLP</sequence>
<evidence type="ECO:0000259" key="1">
    <source>
        <dbReference type="Pfam" id="PF04296"/>
    </source>
</evidence>
<evidence type="ECO:0000313" key="2">
    <source>
        <dbReference type="EMBL" id="SVE10347.1"/>
    </source>
</evidence>
<gene>
    <name evidence="2" type="ORF">METZ01_LOCUS463201</name>
</gene>
<reference evidence="2" key="1">
    <citation type="submission" date="2018-05" db="EMBL/GenBank/DDBJ databases">
        <authorList>
            <person name="Lanie J.A."/>
            <person name="Ng W.-L."/>
            <person name="Kazmierczak K.M."/>
            <person name="Andrzejewski T.M."/>
            <person name="Davidsen T.M."/>
            <person name="Wayne K.J."/>
            <person name="Tettelin H."/>
            <person name="Glass J.I."/>
            <person name="Rusch D."/>
            <person name="Podicherti R."/>
            <person name="Tsui H.-C.T."/>
            <person name="Winkler M.E."/>
        </authorList>
    </citation>
    <scope>NUCLEOTIDE SEQUENCE</scope>
</reference>
<dbReference type="SUPFAM" id="SSF64376">
    <property type="entry name" value="YlxR-like"/>
    <property type="match status" value="1"/>
</dbReference>
<dbReference type="EMBL" id="UINC01194314">
    <property type="protein sequence ID" value="SVE10347.1"/>
    <property type="molecule type" value="Genomic_DNA"/>
</dbReference>
<accession>A0A383ARA6</accession>
<organism evidence="2">
    <name type="scientific">marine metagenome</name>
    <dbReference type="NCBI Taxonomy" id="408172"/>
    <lineage>
        <taxon>unclassified sequences</taxon>
        <taxon>metagenomes</taxon>
        <taxon>ecological metagenomes</taxon>
    </lineage>
</organism>
<feature type="domain" description="YlxR" evidence="1">
    <location>
        <begin position="7"/>
        <end position="45"/>
    </location>
</feature>
<dbReference type="Gene3D" id="3.30.1230.10">
    <property type="entry name" value="YlxR-like"/>
    <property type="match status" value="1"/>
</dbReference>
<name>A0A383ARA6_9ZZZZ</name>
<protein>
    <recommendedName>
        <fullName evidence="1">YlxR domain-containing protein</fullName>
    </recommendedName>
</protein>
<dbReference type="AlphaFoldDB" id="A0A383ARA6"/>
<dbReference type="Pfam" id="PF04296">
    <property type="entry name" value="YlxR"/>
    <property type="match status" value="1"/>
</dbReference>
<dbReference type="InterPro" id="IPR035931">
    <property type="entry name" value="YlxR-like_sf"/>
</dbReference>
<proteinExistence type="predicted"/>